<dbReference type="RefSeq" id="WP_147293391.1">
    <property type="nucleotide sequence ID" value="NZ_QRBE01000019.1"/>
</dbReference>
<evidence type="ECO:0000313" key="2">
    <source>
        <dbReference type="EMBL" id="RDS78934.1"/>
    </source>
</evidence>
<gene>
    <name evidence="2" type="ORF">DWU98_20150</name>
</gene>
<accession>A0A370WS41</accession>
<protein>
    <submittedName>
        <fullName evidence="2">Uncharacterized protein</fullName>
    </submittedName>
</protein>
<keyword evidence="1" id="KW-0812">Transmembrane</keyword>
<name>A0A370WS41_9GAMM</name>
<dbReference type="AlphaFoldDB" id="A0A370WS41"/>
<feature type="transmembrane region" description="Helical" evidence="1">
    <location>
        <begin position="50"/>
        <end position="72"/>
    </location>
</feature>
<proteinExistence type="predicted"/>
<feature type="transmembrane region" description="Helical" evidence="1">
    <location>
        <begin position="84"/>
        <end position="105"/>
    </location>
</feature>
<dbReference type="EMBL" id="QRBE01000019">
    <property type="protein sequence ID" value="RDS78934.1"/>
    <property type="molecule type" value="Genomic_DNA"/>
</dbReference>
<feature type="transmembrane region" description="Helical" evidence="1">
    <location>
        <begin position="6"/>
        <end position="29"/>
    </location>
</feature>
<evidence type="ECO:0000256" key="1">
    <source>
        <dbReference type="SAM" id="Phobius"/>
    </source>
</evidence>
<keyword evidence="3" id="KW-1185">Reference proteome</keyword>
<organism evidence="2 3">
    <name type="scientific">Dyella monticola</name>
    <dbReference type="NCBI Taxonomy" id="1927958"/>
    <lineage>
        <taxon>Bacteria</taxon>
        <taxon>Pseudomonadati</taxon>
        <taxon>Pseudomonadota</taxon>
        <taxon>Gammaproteobacteria</taxon>
        <taxon>Lysobacterales</taxon>
        <taxon>Rhodanobacteraceae</taxon>
        <taxon>Dyella</taxon>
    </lineage>
</organism>
<comment type="caution">
    <text evidence="2">The sequence shown here is derived from an EMBL/GenBank/DDBJ whole genome shotgun (WGS) entry which is preliminary data.</text>
</comment>
<dbReference type="Proteomes" id="UP000254258">
    <property type="component" value="Unassembled WGS sequence"/>
</dbReference>
<feature type="transmembrane region" description="Helical" evidence="1">
    <location>
        <begin position="126"/>
        <end position="151"/>
    </location>
</feature>
<evidence type="ECO:0000313" key="3">
    <source>
        <dbReference type="Proteomes" id="UP000254258"/>
    </source>
</evidence>
<keyword evidence="1" id="KW-1133">Transmembrane helix</keyword>
<reference evidence="2 3" key="1">
    <citation type="submission" date="2018-07" db="EMBL/GenBank/DDBJ databases">
        <title>Dyella monticola sp. nov. and Dyella psychrodurans sp. nov. isolated from monsoon evergreen broad-leaved forest soil of Dinghu Mountain, China.</title>
        <authorList>
            <person name="Gao Z."/>
            <person name="Qiu L."/>
        </authorList>
    </citation>
    <scope>NUCLEOTIDE SEQUENCE [LARGE SCALE GENOMIC DNA]</scope>
    <source>
        <strain evidence="2 3">4G-K06</strain>
    </source>
</reference>
<sequence length="154" mass="17532">MNEWLWIFVNIVLPIFLPVGGMFLMRVSLKKPEKKEERKELLKTRRYVLLFKDGQLGWVALLMCFAAVSEFAEGLVIDHKTAPAWTIFVLLDIVLTVLAAGVFATNGAVDTVQVIETESIWDWINYYGVAFWSTIATLGAIVAFITVHFWAIRH</sequence>
<keyword evidence="1" id="KW-0472">Membrane</keyword>